<reference evidence="1 2" key="1">
    <citation type="submission" date="2022-05" db="EMBL/GenBank/DDBJ databases">
        <authorList>
            <consortium name="Genoscope - CEA"/>
            <person name="William W."/>
        </authorList>
    </citation>
    <scope>NUCLEOTIDE SEQUENCE [LARGE SCALE GENOMIC DNA]</scope>
</reference>
<gene>
    <name evidence="1" type="ORF">PMEA_00011276</name>
</gene>
<dbReference type="InterPro" id="IPR053320">
    <property type="entry name" value="Protein_DD3-3_O-glyco"/>
</dbReference>
<dbReference type="AlphaFoldDB" id="A0AAU9WSN5"/>
<keyword evidence="2" id="KW-1185">Reference proteome</keyword>
<dbReference type="PANTHER" id="PTHR35170">
    <property type="entry name" value="PROTEIN DD3-3"/>
    <property type="match status" value="1"/>
</dbReference>
<dbReference type="EMBL" id="CALNXJ010000020">
    <property type="protein sequence ID" value="CAH3124453.1"/>
    <property type="molecule type" value="Genomic_DNA"/>
</dbReference>
<dbReference type="Proteomes" id="UP001159428">
    <property type="component" value="Unassembled WGS sequence"/>
</dbReference>
<comment type="caution">
    <text evidence="1">The sequence shown here is derived from an EMBL/GenBank/DDBJ whole genome shotgun (WGS) entry which is preliminary data.</text>
</comment>
<dbReference type="PANTHER" id="PTHR35170:SF1">
    <property type="entry name" value="PROTEIN DD3-3"/>
    <property type="match status" value="1"/>
</dbReference>
<organism evidence="1 2">
    <name type="scientific">Pocillopora meandrina</name>
    <dbReference type="NCBI Taxonomy" id="46732"/>
    <lineage>
        <taxon>Eukaryota</taxon>
        <taxon>Metazoa</taxon>
        <taxon>Cnidaria</taxon>
        <taxon>Anthozoa</taxon>
        <taxon>Hexacorallia</taxon>
        <taxon>Scleractinia</taxon>
        <taxon>Astrocoeniina</taxon>
        <taxon>Pocilloporidae</taxon>
        <taxon>Pocillopora</taxon>
    </lineage>
</organism>
<name>A0AAU9WSN5_9CNID</name>
<protein>
    <submittedName>
        <fullName evidence="1">Uncharacterized protein</fullName>
    </submittedName>
</protein>
<evidence type="ECO:0000313" key="2">
    <source>
        <dbReference type="Proteomes" id="UP001159428"/>
    </source>
</evidence>
<sequence>MTYQGNSMLLIITNSKITPKIKSVDMTDLQLALNTAQVGRTFQDRSHVILLKPRNIMQTQHQHRTIRYIGGIGKRGNIVQTYPAMEYRFFPERITVTTEEIICFVWSGSNNNPQYYAGQGTAGTDRTNVCWIKEGCKTLAPKSCSRLPSDVVEHVERFDSDTLNLHLNRGCLARDKTLDSQLNNAPASCNPPYFRITKPGEYCYIGTRNNNFSNRRHIGQITVINPGK</sequence>
<evidence type="ECO:0000313" key="1">
    <source>
        <dbReference type="EMBL" id="CAH3124453.1"/>
    </source>
</evidence>
<proteinExistence type="predicted"/>
<accession>A0AAU9WSN5</accession>